<dbReference type="EMBL" id="FOSN01000010">
    <property type="protein sequence ID" value="SFK55407.1"/>
    <property type="molecule type" value="Genomic_DNA"/>
</dbReference>
<organism evidence="3 4">
    <name type="scientific">Methylocapsa palsarum</name>
    <dbReference type="NCBI Taxonomy" id="1612308"/>
    <lineage>
        <taxon>Bacteria</taxon>
        <taxon>Pseudomonadati</taxon>
        <taxon>Pseudomonadota</taxon>
        <taxon>Alphaproteobacteria</taxon>
        <taxon>Hyphomicrobiales</taxon>
        <taxon>Beijerinckiaceae</taxon>
        <taxon>Methylocapsa</taxon>
    </lineage>
</organism>
<dbReference type="STRING" id="1612308.SAMN05444581_11083"/>
<keyword evidence="2" id="KW-1133">Transmembrane helix</keyword>
<reference evidence="3 4" key="1">
    <citation type="submission" date="2016-10" db="EMBL/GenBank/DDBJ databases">
        <authorList>
            <person name="de Groot N.N."/>
        </authorList>
    </citation>
    <scope>NUCLEOTIDE SEQUENCE [LARGE SCALE GENOMIC DNA]</scope>
    <source>
        <strain evidence="3 4">NE2</strain>
    </source>
</reference>
<evidence type="ECO:0000313" key="4">
    <source>
        <dbReference type="Proteomes" id="UP000198755"/>
    </source>
</evidence>
<evidence type="ECO:0000313" key="3">
    <source>
        <dbReference type="EMBL" id="SFK55407.1"/>
    </source>
</evidence>
<dbReference type="Proteomes" id="UP000198755">
    <property type="component" value="Unassembled WGS sequence"/>
</dbReference>
<keyword evidence="4" id="KW-1185">Reference proteome</keyword>
<feature type="transmembrane region" description="Helical" evidence="2">
    <location>
        <begin position="159"/>
        <end position="176"/>
    </location>
</feature>
<sequence length="203" mass="22455">MALSDRVSRSSSPPRGGVGNRRTVPSPAPVAGKPTLKQKAAQEMRRFLVMAAYLWVLLALFSLHQSIVLAEHGINFREQGFAIVNALMLAKVMLIAEGFHVGRRFENRPLVYPILYQSIEFAILFICFHIVEHLAVGWWEGKTMAASFPEIGGGSPKGIASAGVILFVMLIPFFAFKELGRIVGDRELHALVFGLKKPNRSVR</sequence>
<protein>
    <submittedName>
        <fullName evidence="3">Uncharacterized protein</fullName>
    </submittedName>
</protein>
<evidence type="ECO:0000256" key="1">
    <source>
        <dbReference type="SAM" id="MobiDB-lite"/>
    </source>
</evidence>
<dbReference type="AlphaFoldDB" id="A0A1I4AHB3"/>
<evidence type="ECO:0000256" key="2">
    <source>
        <dbReference type="SAM" id="Phobius"/>
    </source>
</evidence>
<keyword evidence="2" id="KW-0812">Transmembrane</keyword>
<feature type="transmembrane region" description="Helical" evidence="2">
    <location>
        <begin position="114"/>
        <end position="139"/>
    </location>
</feature>
<dbReference type="RefSeq" id="WP_139223607.1">
    <property type="nucleotide sequence ID" value="NZ_FOSN01000010.1"/>
</dbReference>
<feature type="transmembrane region" description="Helical" evidence="2">
    <location>
        <begin position="80"/>
        <end position="102"/>
    </location>
</feature>
<feature type="transmembrane region" description="Helical" evidence="2">
    <location>
        <begin position="47"/>
        <end position="68"/>
    </location>
</feature>
<keyword evidence="2" id="KW-0472">Membrane</keyword>
<gene>
    <name evidence="3" type="ORF">SAMN05444581_11083</name>
</gene>
<proteinExistence type="predicted"/>
<dbReference type="OrthoDB" id="7988398at2"/>
<feature type="region of interest" description="Disordered" evidence="1">
    <location>
        <begin position="1"/>
        <end position="36"/>
    </location>
</feature>
<accession>A0A1I4AHB3</accession>
<name>A0A1I4AHB3_9HYPH</name>